<sequence>MPETPIQTWRANRSPEYLAAVYDTAKRVNDMQSHHGQGRALGWEALPNAEQENLAEWIELVLTLHQGFLAERELKIQGGRDD</sequence>
<evidence type="ECO:0000313" key="1">
    <source>
        <dbReference type="EMBL" id="RKR74760.1"/>
    </source>
</evidence>
<keyword evidence="2" id="KW-1185">Reference proteome</keyword>
<dbReference type="Proteomes" id="UP000280008">
    <property type="component" value="Unassembled WGS sequence"/>
</dbReference>
<protein>
    <submittedName>
        <fullName evidence="1">Uncharacterized protein</fullName>
    </submittedName>
</protein>
<dbReference type="RefSeq" id="WP_147430133.1">
    <property type="nucleotide sequence ID" value="NZ_RBKS01000001.1"/>
</dbReference>
<gene>
    <name evidence="1" type="ORF">C8E83_1889</name>
</gene>
<proteinExistence type="predicted"/>
<comment type="caution">
    <text evidence="1">The sequence shown here is derived from an EMBL/GenBank/DDBJ whole genome shotgun (WGS) entry which is preliminary data.</text>
</comment>
<organism evidence="1 2">
    <name type="scientific">Frondihabitans australicus</name>
    <dbReference type="NCBI Taxonomy" id="386892"/>
    <lineage>
        <taxon>Bacteria</taxon>
        <taxon>Bacillati</taxon>
        <taxon>Actinomycetota</taxon>
        <taxon>Actinomycetes</taxon>
        <taxon>Micrococcales</taxon>
        <taxon>Microbacteriaceae</taxon>
        <taxon>Frondihabitans</taxon>
    </lineage>
</organism>
<reference evidence="1 2" key="1">
    <citation type="submission" date="2018-10" db="EMBL/GenBank/DDBJ databases">
        <title>Sequencing the genomes of 1000 actinobacteria strains.</title>
        <authorList>
            <person name="Klenk H.-P."/>
        </authorList>
    </citation>
    <scope>NUCLEOTIDE SEQUENCE [LARGE SCALE GENOMIC DNA]</scope>
    <source>
        <strain evidence="1 2">DSM 17894</strain>
    </source>
</reference>
<name>A0A495IGH3_9MICO</name>
<evidence type="ECO:0000313" key="2">
    <source>
        <dbReference type="Proteomes" id="UP000280008"/>
    </source>
</evidence>
<dbReference type="AlphaFoldDB" id="A0A495IGH3"/>
<dbReference type="EMBL" id="RBKS01000001">
    <property type="protein sequence ID" value="RKR74760.1"/>
    <property type="molecule type" value="Genomic_DNA"/>
</dbReference>
<accession>A0A495IGH3</accession>